<evidence type="ECO:0000256" key="5">
    <source>
        <dbReference type="ARBA" id="ARBA00022519"/>
    </source>
</evidence>
<organism evidence="13 14">
    <name type="scientific">Sphingomonas kaistensis</name>
    <dbReference type="NCBI Taxonomy" id="298708"/>
    <lineage>
        <taxon>Bacteria</taxon>
        <taxon>Pseudomonadati</taxon>
        <taxon>Pseudomonadota</taxon>
        <taxon>Alphaproteobacteria</taxon>
        <taxon>Sphingomonadales</taxon>
        <taxon>Sphingomonadaceae</taxon>
        <taxon>Sphingomonas</taxon>
    </lineage>
</organism>
<evidence type="ECO:0000256" key="4">
    <source>
        <dbReference type="ARBA" id="ARBA00022481"/>
    </source>
</evidence>
<evidence type="ECO:0000256" key="3">
    <source>
        <dbReference type="ARBA" id="ARBA00022475"/>
    </source>
</evidence>
<feature type="domain" description="General secretion pathway GspH" evidence="12">
    <location>
        <begin position="54"/>
        <end position="152"/>
    </location>
</feature>
<dbReference type="InterPro" id="IPR045584">
    <property type="entry name" value="Pilin-like"/>
</dbReference>
<evidence type="ECO:0000256" key="7">
    <source>
        <dbReference type="ARBA" id="ARBA00022989"/>
    </source>
</evidence>
<dbReference type="NCBIfam" id="TIGR02532">
    <property type="entry name" value="IV_pilin_GFxxxE"/>
    <property type="match status" value="1"/>
</dbReference>
<dbReference type="InterPro" id="IPR012902">
    <property type="entry name" value="N_methyl_site"/>
</dbReference>
<feature type="transmembrane region" description="Helical" evidence="11">
    <location>
        <begin position="20"/>
        <end position="39"/>
    </location>
</feature>
<dbReference type="SUPFAM" id="SSF54523">
    <property type="entry name" value="Pili subunits"/>
    <property type="match status" value="1"/>
</dbReference>
<evidence type="ECO:0000256" key="6">
    <source>
        <dbReference type="ARBA" id="ARBA00022692"/>
    </source>
</evidence>
<evidence type="ECO:0000256" key="8">
    <source>
        <dbReference type="ARBA" id="ARBA00023136"/>
    </source>
</evidence>
<dbReference type="RefSeq" id="WP_168069885.1">
    <property type="nucleotide sequence ID" value="NZ_JAATJC010000001.1"/>
</dbReference>
<dbReference type="PROSITE" id="PS00409">
    <property type="entry name" value="PROKAR_NTER_METHYL"/>
    <property type="match status" value="1"/>
</dbReference>
<comment type="subcellular location">
    <subcellularLocation>
        <location evidence="1">Cell inner membrane</location>
        <topology evidence="1">Single-pass membrane protein</topology>
    </subcellularLocation>
</comment>
<dbReference type="GO" id="GO:0015627">
    <property type="term" value="C:type II protein secretion system complex"/>
    <property type="evidence" value="ECO:0007669"/>
    <property type="project" value="InterPro"/>
</dbReference>
<evidence type="ECO:0000313" key="13">
    <source>
        <dbReference type="EMBL" id="NJC06587.1"/>
    </source>
</evidence>
<dbReference type="AlphaFoldDB" id="A0A7X5Y8M9"/>
<name>A0A7X5Y8M9_9SPHN</name>
<gene>
    <name evidence="13" type="ORF">GGQ97_002380</name>
</gene>
<dbReference type="GO" id="GO:0005886">
    <property type="term" value="C:plasma membrane"/>
    <property type="evidence" value="ECO:0007669"/>
    <property type="project" value="UniProtKB-SubCell"/>
</dbReference>
<reference evidence="13 14" key="1">
    <citation type="submission" date="2020-03" db="EMBL/GenBank/DDBJ databases">
        <title>Genomic Encyclopedia of Type Strains, Phase IV (KMG-IV): sequencing the most valuable type-strain genomes for metagenomic binning, comparative biology and taxonomic classification.</title>
        <authorList>
            <person name="Goeker M."/>
        </authorList>
    </citation>
    <scope>NUCLEOTIDE SEQUENCE [LARGE SCALE GENOMIC DNA]</scope>
    <source>
        <strain evidence="13 14">DSM 16846</strain>
    </source>
</reference>
<dbReference type="Pfam" id="PF12019">
    <property type="entry name" value="GspH"/>
    <property type="match status" value="1"/>
</dbReference>
<dbReference type="Proteomes" id="UP000558192">
    <property type="component" value="Unassembled WGS sequence"/>
</dbReference>
<keyword evidence="14" id="KW-1185">Reference proteome</keyword>
<keyword evidence="5" id="KW-0997">Cell inner membrane</keyword>
<evidence type="ECO:0000256" key="2">
    <source>
        <dbReference type="ARBA" id="ARBA00021549"/>
    </source>
</evidence>
<evidence type="ECO:0000256" key="11">
    <source>
        <dbReference type="SAM" id="Phobius"/>
    </source>
</evidence>
<evidence type="ECO:0000256" key="9">
    <source>
        <dbReference type="ARBA" id="ARBA00025772"/>
    </source>
</evidence>
<comment type="caution">
    <text evidence="13">The sequence shown here is derived from an EMBL/GenBank/DDBJ whole genome shotgun (WGS) entry which is preliminary data.</text>
</comment>
<keyword evidence="4" id="KW-0488">Methylation</keyword>
<keyword evidence="8 11" id="KW-0472">Membrane</keyword>
<dbReference type="Pfam" id="PF07963">
    <property type="entry name" value="N_methyl"/>
    <property type="match status" value="1"/>
</dbReference>
<dbReference type="GO" id="GO:0015628">
    <property type="term" value="P:protein secretion by the type II secretion system"/>
    <property type="evidence" value="ECO:0007669"/>
    <property type="project" value="InterPro"/>
</dbReference>
<evidence type="ECO:0000313" key="14">
    <source>
        <dbReference type="Proteomes" id="UP000558192"/>
    </source>
</evidence>
<comment type="similarity">
    <text evidence="9">Belongs to the GSP H family.</text>
</comment>
<keyword evidence="6 11" id="KW-0812">Transmembrane</keyword>
<keyword evidence="7 11" id="KW-1133">Transmembrane helix</keyword>
<sequence>MPTSVVPSSPDRRREAGFTLVELMVVLAVMGLLAGVAVWRWPAGNSRVRADAVALSSRVAAARDQAIISGRPLALEIDAAGYRFVQRGEEGWEPVAEPSLRERRWSRGVRPTGAATASARLGFDSVGLPDRALDLTLAGDSASAVVEIAADGEVVVK</sequence>
<accession>A0A7X5Y8M9</accession>
<protein>
    <recommendedName>
        <fullName evidence="2">Type II secretion system protein H</fullName>
    </recommendedName>
    <alternativeName>
        <fullName evidence="10">General secretion pathway protein H</fullName>
    </alternativeName>
</protein>
<proteinExistence type="inferred from homology"/>
<dbReference type="Gene3D" id="3.55.40.10">
    <property type="entry name" value="minor pseudopilin epsh domain"/>
    <property type="match status" value="1"/>
</dbReference>
<evidence type="ECO:0000256" key="10">
    <source>
        <dbReference type="ARBA" id="ARBA00030775"/>
    </source>
</evidence>
<evidence type="ECO:0000256" key="1">
    <source>
        <dbReference type="ARBA" id="ARBA00004377"/>
    </source>
</evidence>
<dbReference type="EMBL" id="JAATJC010000001">
    <property type="protein sequence ID" value="NJC06587.1"/>
    <property type="molecule type" value="Genomic_DNA"/>
</dbReference>
<keyword evidence="3" id="KW-1003">Cell membrane</keyword>
<dbReference type="InterPro" id="IPR022346">
    <property type="entry name" value="T2SS_GspH"/>
</dbReference>
<evidence type="ECO:0000259" key="12">
    <source>
        <dbReference type="Pfam" id="PF12019"/>
    </source>
</evidence>